<name>A0A2N5U8N1_9BASI</name>
<evidence type="ECO:0000313" key="2">
    <source>
        <dbReference type="Proteomes" id="UP000235392"/>
    </source>
</evidence>
<evidence type="ECO:0000313" key="1">
    <source>
        <dbReference type="EMBL" id="PLW34101.1"/>
    </source>
</evidence>
<proteinExistence type="predicted"/>
<dbReference type="Proteomes" id="UP000235392">
    <property type="component" value="Unassembled WGS sequence"/>
</dbReference>
<protein>
    <submittedName>
        <fullName evidence="1">Uncharacterized protein</fullName>
    </submittedName>
</protein>
<reference evidence="1 2" key="1">
    <citation type="submission" date="2017-11" db="EMBL/GenBank/DDBJ databases">
        <title>De novo assembly and phasing of dikaryotic genomes from two isolates of Puccinia coronata f. sp. avenae, the causal agent of oat crown rust.</title>
        <authorList>
            <person name="Miller M.E."/>
            <person name="Zhang Y."/>
            <person name="Omidvar V."/>
            <person name="Sperschneider J."/>
            <person name="Schwessinger B."/>
            <person name="Raley C."/>
            <person name="Palmer J.M."/>
            <person name="Garnica D."/>
            <person name="Upadhyaya N."/>
            <person name="Rathjen J."/>
            <person name="Taylor J.M."/>
            <person name="Park R.F."/>
            <person name="Dodds P.N."/>
            <person name="Hirsch C.D."/>
            <person name="Kianian S.F."/>
            <person name="Figueroa M."/>
        </authorList>
    </citation>
    <scope>NUCLEOTIDE SEQUENCE [LARGE SCALE GENOMIC DNA]</scope>
    <source>
        <strain evidence="1">12SD80</strain>
    </source>
</reference>
<comment type="caution">
    <text evidence="1">The sequence shown here is derived from an EMBL/GenBank/DDBJ whole genome shotgun (WGS) entry which is preliminary data.</text>
</comment>
<gene>
    <name evidence="1" type="ORF">PCASD_13093</name>
</gene>
<organism evidence="1 2">
    <name type="scientific">Puccinia coronata f. sp. avenae</name>
    <dbReference type="NCBI Taxonomy" id="200324"/>
    <lineage>
        <taxon>Eukaryota</taxon>
        <taxon>Fungi</taxon>
        <taxon>Dikarya</taxon>
        <taxon>Basidiomycota</taxon>
        <taxon>Pucciniomycotina</taxon>
        <taxon>Pucciniomycetes</taxon>
        <taxon>Pucciniales</taxon>
        <taxon>Pucciniaceae</taxon>
        <taxon>Puccinia</taxon>
    </lineage>
</organism>
<accession>A0A2N5U8N1</accession>
<sequence length="97" mass="11204">MKTRPANKAPDSHLDCPQHLTDRLFVKADDCKMNWTGPKNPGVIQYYRRAKPSYEMPPALPVTDSLLWFRSARGPAVFHLDSDSAYHHIDRWLVRAE</sequence>
<dbReference type="EMBL" id="PGCI01000205">
    <property type="protein sequence ID" value="PLW34101.1"/>
    <property type="molecule type" value="Genomic_DNA"/>
</dbReference>
<dbReference type="AlphaFoldDB" id="A0A2N5U8N1"/>